<keyword evidence="3 7" id="KW-0812">Transmembrane</keyword>
<keyword evidence="10" id="KW-1185">Reference proteome</keyword>
<dbReference type="Proteomes" id="UP000738126">
    <property type="component" value="Unassembled WGS sequence"/>
</dbReference>
<organism evidence="9 10">
    <name type="scientific">Halorhodospira neutriphila</name>
    <dbReference type="NCBI Taxonomy" id="168379"/>
    <lineage>
        <taxon>Bacteria</taxon>
        <taxon>Pseudomonadati</taxon>
        <taxon>Pseudomonadota</taxon>
        <taxon>Gammaproteobacteria</taxon>
        <taxon>Chromatiales</taxon>
        <taxon>Ectothiorhodospiraceae</taxon>
        <taxon>Halorhodospira</taxon>
    </lineage>
</organism>
<proteinExistence type="predicted"/>
<comment type="caution">
    <text evidence="9">The sequence shown here is derived from an EMBL/GenBank/DDBJ whole genome shotgun (WGS) entry which is preliminary data.</text>
</comment>
<evidence type="ECO:0000256" key="2">
    <source>
        <dbReference type="ARBA" id="ARBA00022475"/>
    </source>
</evidence>
<dbReference type="Pfam" id="PF13491">
    <property type="entry name" value="FtsK_4TM"/>
    <property type="match status" value="1"/>
</dbReference>
<feature type="non-terminal residue" evidence="9">
    <location>
        <position position="275"/>
    </location>
</feature>
<evidence type="ECO:0000256" key="3">
    <source>
        <dbReference type="ARBA" id="ARBA00022692"/>
    </source>
</evidence>
<evidence type="ECO:0000256" key="5">
    <source>
        <dbReference type="ARBA" id="ARBA00023136"/>
    </source>
</evidence>
<evidence type="ECO:0000256" key="6">
    <source>
        <dbReference type="SAM" id="MobiDB-lite"/>
    </source>
</evidence>
<evidence type="ECO:0000313" key="9">
    <source>
        <dbReference type="EMBL" id="MBK1726405.1"/>
    </source>
</evidence>
<evidence type="ECO:0000256" key="7">
    <source>
        <dbReference type="SAM" id="Phobius"/>
    </source>
</evidence>
<dbReference type="InterPro" id="IPR025199">
    <property type="entry name" value="FtsK_4TM"/>
</dbReference>
<keyword evidence="5 7" id="KW-0472">Membrane</keyword>
<keyword evidence="2" id="KW-1003">Cell membrane</keyword>
<feature type="region of interest" description="Disordered" evidence="6">
    <location>
        <begin position="248"/>
        <end position="275"/>
    </location>
</feature>
<protein>
    <recommendedName>
        <fullName evidence="8">DNA translocase FtsK 4TM region domain-containing protein</fullName>
    </recommendedName>
</protein>
<name>A0ABS1E3T3_9GAMM</name>
<evidence type="ECO:0000259" key="8">
    <source>
        <dbReference type="Pfam" id="PF13491"/>
    </source>
</evidence>
<gene>
    <name evidence="9" type="ORF">CKO13_05080</name>
</gene>
<feature type="transmembrane region" description="Helical" evidence="7">
    <location>
        <begin position="91"/>
        <end position="111"/>
    </location>
</feature>
<feature type="transmembrane region" description="Helical" evidence="7">
    <location>
        <begin position="45"/>
        <end position="70"/>
    </location>
</feature>
<dbReference type="EMBL" id="NRSH01000040">
    <property type="protein sequence ID" value="MBK1726405.1"/>
    <property type="molecule type" value="Genomic_DNA"/>
</dbReference>
<comment type="subcellular location">
    <subcellularLocation>
        <location evidence="1">Cell membrane</location>
        <topology evidence="1">Multi-pass membrane protein</topology>
    </subcellularLocation>
</comment>
<evidence type="ECO:0000313" key="10">
    <source>
        <dbReference type="Proteomes" id="UP000738126"/>
    </source>
</evidence>
<reference evidence="9 10" key="1">
    <citation type="journal article" date="2020" name="Microorganisms">
        <title>Osmotic Adaptation and Compatible Solute Biosynthesis of Phototrophic Bacteria as Revealed from Genome Analyses.</title>
        <authorList>
            <person name="Imhoff J.F."/>
            <person name="Rahn T."/>
            <person name="Kunzel S."/>
            <person name="Keller A."/>
            <person name="Neulinger S.C."/>
        </authorList>
    </citation>
    <scope>NUCLEOTIDE SEQUENCE [LARGE SCALE GENOMIC DNA]</scope>
    <source>
        <strain evidence="9 10">DSM 15116</strain>
    </source>
</reference>
<keyword evidence="4 7" id="KW-1133">Transmembrane helix</keyword>
<sequence length="275" mass="28325">MVVLASVAAFMLLALWSYRLGDPDWGQLGGGATPVGNLGGLAGAWFADAALRLFGYLAYLLPLSLGWAAYRAFQLLDSGPFSLARIDTGLLAVRLGGLVLGVVAAAALTSLNVEAAGLPLAAGGLLGEAAAGGLTGLLGFGGASLMALALLLAGVTLLTGFSWLALTEWVGGWTLALIDRLRRQLAHRQRYLERLLAPWYALQRLVEGTGARAAAGGSEQAVDGEQEREVPRIESKVGVLMERYAEAAPAEPAAAEPAPAGEGAAAAPQQQEPVE</sequence>
<feature type="transmembrane region" description="Helical" evidence="7">
    <location>
        <begin position="145"/>
        <end position="178"/>
    </location>
</feature>
<accession>A0ABS1E3T3</accession>
<feature type="domain" description="DNA translocase FtsK 4TM region" evidence="8">
    <location>
        <begin position="2"/>
        <end position="171"/>
    </location>
</feature>
<evidence type="ECO:0000256" key="1">
    <source>
        <dbReference type="ARBA" id="ARBA00004651"/>
    </source>
</evidence>
<evidence type="ECO:0000256" key="4">
    <source>
        <dbReference type="ARBA" id="ARBA00022989"/>
    </source>
</evidence>